<gene>
    <name evidence="1" type="ORF">DM02DRAFT_407823</name>
</gene>
<protein>
    <submittedName>
        <fullName evidence="1">Uncharacterized protein</fullName>
    </submittedName>
</protein>
<keyword evidence="2" id="KW-1185">Reference proteome</keyword>
<dbReference type="AlphaFoldDB" id="A0A2V1E8R0"/>
<evidence type="ECO:0000313" key="2">
    <source>
        <dbReference type="Proteomes" id="UP000244855"/>
    </source>
</evidence>
<proteinExistence type="predicted"/>
<name>A0A2V1E8R0_9PLEO</name>
<accession>A0A2V1E8R0</accession>
<dbReference type="Proteomes" id="UP000244855">
    <property type="component" value="Unassembled WGS sequence"/>
</dbReference>
<sequence length="77" mass="8539">MAVRIAATFAATYNLALSHFKCRNSAASSTPSLYRRAVSQSVGPVTARLKLWSPRPRVLNCNGRRGFKHWDLGSCRC</sequence>
<organism evidence="1 2">
    <name type="scientific">Periconia macrospinosa</name>
    <dbReference type="NCBI Taxonomy" id="97972"/>
    <lineage>
        <taxon>Eukaryota</taxon>
        <taxon>Fungi</taxon>
        <taxon>Dikarya</taxon>
        <taxon>Ascomycota</taxon>
        <taxon>Pezizomycotina</taxon>
        <taxon>Dothideomycetes</taxon>
        <taxon>Pleosporomycetidae</taxon>
        <taxon>Pleosporales</taxon>
        <taxon>Massarineae</taxon>
        <taxon>Periconiaceae</taxon>
        <taxon>Periconia</taxon>
    </lineage>
</organism>
<evidence type="ECO:0000313" key="1">
    <source>
        <dbReference type="EMBL" id="PVI06766.1"/>
    </source>
</evidence>
<reference evidence="1 2" key="1">
    <citation type="journal article" date="2018" name="Sci. Rep.">
        <title>Comparative genomics provides insights into the lifestyle and reveals functional heterogeneity of dark septate endophytic fungi.</title>
        <authorList>
            <person name="Knapp D.G."/>
            <person name="Nemeth J.B."/>
            <person name="Barry K."/>
            <person name="Hainaut M."/>
            <person name="Henrissat B."/>
            <person name="Johnson J."/>
            <person name="Kuo A."/>
            <person name="Lim J.H.P."/>
            <person name="Lipzen A."/>
            <person name="Nolan M."/>
            <person name="Ohm R.A."/>
            <person name="Tamas L."/>
            <person name="Grigoriev I.V."/>
            <person name="Spatafora J.W."/>
            <person name="Nagy L.G."/>
            <person name="Kovacs G.M."/>
        </authorList>
    </citation>
    <scope>NUCLEOTIDE SEQUENCE [LARGE SCALE GENOMIC DNA]</scope>
    <source>
        <strain evidence="1 2">DSE2036</strain>
    </source>
</reference>
<dbReference type="EMBL" id="KZ805307">
    <property type="protein sequence ID" value="PVI06766.1"/>
    <property type="molecule type" value="Genomic_DNA"/>
</dbReference>